<dbReference type="STRING" id="651561.BBI00_01400"/>
<evidence type="ECO:0000313" key="2">
    <source>
        <dbReference type="EMBL" id="OCA73073.1"/>
    </source>
</evidence>
<reference evidence="3" key="1">
    <citation type="submission" date="2016-07" db="EMBL/GenBank/DDBJ databases">
        <authorList>
            <person name="Florea S."/>
            <person name="Webb J.S."/>
            <person name="Jaromczyk J."/>
            <person name="Schardl C.L."/>
        </authorList>
    </citation>
    <scope>NUCLEOTIDE SEQUENCE [LARGE SCALE GENOMIC DNA]</scope>
    <source>
        <strain evidence="3">CC-VM-7</strain>
    </source>
</reference>
<dbReference type="Proteomes" id="UP000093432">
    <property type="component" value="Unassembled WGS sequence"/>
</dbReference>
<name>A0A1B8ZN92_9FLAO</name>
<keyword evidence="1" id="KW-1133">Transmembrane helix</keyword>
<comment type="caution">
    <text evidence="2">The sequence shown here is derived from an EMBL/GenBank/DDBJ whole genome shotgun (WGS) entry which is preliminary data.</text>
</comment>
<proteinExistence type="predicted"/>
<dbReference type="RefSeq" id="WP_065397085.1">
    <property type="nucleotide sequence ID" value="NZ_MAYG01000001.1"/>
</dbReference>
<feature type="transmembrane region" description="Helical" evidence="1">
    <location>
        <begin position="190"/>
        <end position="208"/>
    </location>
</feature>
<protein>
    <submittedName>
        <fullName evidence="2">Uncharacterized protein</fullName>
    </submittedName>
</protein>
<evidence type="ECO:0000313" key="3">
    <source>
        <dbReference type="Proteomes" id="UP000093432"/>
    </source>
</evidence>
<keyword evidence="1" id="KW-0472">Membrane</keyword>
<gene>
    <name evidence="2" type="ORF">BBI00_01400</name>
</gene>
<sequence length="220" mass="25523">MIRVYYFPGLISALVIPVLLWYYGNKKIEEVTTSVMDIRIPAKLNQDNSNYNDTLEPLRNWNYKKIFIPSGKAKENSGLYISEVRALQQRNEQKTGIEFILGEGNTYGDFVSLLNDMHITKHEEYGLDLEKTGHLLVPVMYQKPNSEPCYLCNDVVIEAIDSGSIVDDNIPKPNLFDKTREFFIHLTKEAYYLFMGFMILFSISLFSIKQNLQINKKRFV</sequence>
<dbReference type="AlphaFoldDB" id="A0A1B8ZN92"/>
<keyword evidence="1" id="KW-0812">Transmembrane</keyword>
<accession>A0A1B8ZN92</accession>
<evidence type="ECO:0000256" key="1">
    <source>
        <dbReference type="SAM" id="Phobius"/>
    </source>
</evidence>
<dbReference type="EMBL" id="MAYG01000001">
    <property type="protein sequence ID" value="OCA73073.1"/>
    <property type="molecule type" value="Genomic_DNA"/>
</dbReference>
<dbReference type="OrthoDB" id="1272476at2"/>
<feature type="transmembrane region" description="Helical" evidence="1">
    <location>
        <begin position="5"/>
        <end position="24"/>
    </location>
</feature>
<organism evidence="2 3">
    <name type="scientific">Chryseobacterium arthrosphaerae</name>
    <dbReference type="NCBI Taxonomy" id="651561"/>
    <lineage>
        <taxon>Bacteria</taxon>
        <taxon>Pseudomonadati</taxon>
        <taxon>Bacteroidota</taxon>
        <taxon>Flavobacteriia</taxon>
        <taxon>Flavobacteriales</taxon>
        <taxon>Weeksellaceae</taxon>
        <taxon>Chryseobacterium group</taxon>
        <taxon>Chryseobacterium</taxon>
    </lineage>
</organism>